<sequence length="172" mass="19721">MKKILLFFSVFLLLNTACSNTSSNITELSLENFPHPKSTEILDRQRKDDYEIVFYTDETGYRIGYKKLDGEYWTHTGNGEINPTDGFDWVMNNDPTIPITLFGGIITDEKITTVFVKQKTMEKEAEIIATDEGLRFWFTTFGSLEEPDLGDPDQLKIEAFDDNGNILWKDGI</sequence>
<dbReference type="EMBL" id="CP042593">
    <property type="protein sequence ID" value="QED46971.1"/>
    <property type="molecule type" value="Genomic_DNA"/>
</dbReference>
<protein>
    <submittedName>
        <fullName evidence="2">Uncharacterized protein</fullName>
    </submittedName>
</protein>
<accession>A0A5B8Z284</accession>
<evidence type="ECO:0000313" key="2">
    <source>
        <dbReference type="EMBL" id="QED46971.1"/>
    </source>
</evidence>
<evidence type="ECO:0000313" key="3">
    <source>
        <dbReference type="Proteomes" id="UP000321555"/>
    </source>
</evidence>
<name>A0A5B8Z284_CYTDA</name>
<dbReference type="OrthoDB" id="2584220at2"/>
<dbReference type="RefSeq" id="WP_057776976.1">
    <property type="nucleotide sequence ID" value="NZ_CP042593.1"/>
</dbReference>
<dbReference type="AlphaFoldDB" id="A0A5B8Z284"/>
<gene>
    <name evidence="2" type="ORF">FSZ17_06735</name>
</gene>
<keyword evidence="3" id="KW-1185">Reference proteome</keyword>
<dbReference type="Proteomes" id="UP000321555">
    <property type="component" value="Chromosome"/>
</dbReference>
<dbReference type="STRING" id="1742359.GCA_001439625_02335"/>
<evidence type="ECO:0000256" key="1">
    <source>
        <dbReference type="SAM" id="SignalP"/>
    </source>
</evidence>
<organism evidence="2 3">
    <name type="scientific">Cytobacillus dafuensis</name>
    <name type="common">Bacillus dafuensis</name>
    <dbReference type="NCBI Taxonomy" id="1742359"/>
    <lineage>
        <taxon>Bacteria</taxon>
        <taxon>Bacillati</taxon>
        <taxon>Bacillota</taxon>
        <taxon>Bacilli</taxon>
        <taxon>Bacillales</taxon>
        <taxon>Bacillaceae</taxon>
        <taxon>Cytobacillus</taxon>
    </lineage>
</organism>
<reference evidence="3" key="1">
    <citation type="submission" date="2019-08" db="EMBL/GenBank/DDBJ databases">
        <authorList>
            <person name="Zheng X."/>
        </authorList>
    </citation>
    <scope>NUCLEOTIDE SEQUENCE [LARGE SCALE GENOMIC DNA]</scope>
    <source>
        <strain evidence="3">FJAT-25496</strain>
    </source>
</reference>
<proteinExistence type="predicted"/>
<feature type="chain" id="PRO_5022680190" evidence="1">
    <location>
        <begin position="20"/>
        <end position="172"/>
    </location>
</feature>
<feature type="signal peptide" evidence="1">
    <location>
        <begin position="1"/>
        <end position="19"/>
    </location>
</feature>
<keyword evidence="1" id="KW-0732">Signal</keyword>
<dbReference type="KEGG" id="bda:FSZ17_06735"/>